<accession>A0A1C7LMF0</accession>
<dbReference type="EMBL" id="LUGG01000038">
    <property type="protein sequence ID" value="OBZ65931.1"/>
    <property type="molecule type" value="Genomic_DNA"/>
</dbReference>
<evidence type="ECO:0000313" key="3">
    <source>
        <dbReference type="Proteomes" id="UP000092993"/>
    </source>
</evidence>
<sequence>MCYTGGSNGPPPDIKRKTKKGKRHVKEYEDKSDDELSSKGIKWMDVTAPAIEVLEQQEQFHEEKRTRQQFGRDLRRAVSQKWRLVVSYKPYVL</sequence>
<comment type="caution">
    <text evidence="2">The sequence shown here is derived from an EMBL/GenBank/DDBJ whole genome shotgun (WGS) entry which is preliminary data.</text>
</comment>
<dbReference type="AlphaFoldDB" id="A0A1C7LMF0"/>
<feature type="compositionally biased region" description="Basic and acidic residues" evidence="1">
    <location>
        <begin position="26"/>
        <end position="36"/>
    </location>
</feature>
<proteinExistence type="predicted"/>
<evidence type="ECO:0000313" key="2">
    <source>
        <dbReference type="EMBL" id="OBZ65931.1"/>
    </source>
</evidence>
<keyword evidence="3" id="KW-1185">Reference proteome</keyword>
<organism evidence="2 3">
    <name type="scientific">Grifola frondosa</name>
    <name type="common">Maitake</name>
    <name type="synonym">Polyporus frondosus</name>
    <dbReference type="NCBI Taxonomy" id="5627"/>
    <lineage>
        <taxon>Eukaryota</taxon>
        <taxon>Fungi</taxon>
        <taxon>Dikarya</taxon>
        <taxon>Basidiomycota</taxon>
        <taxon>Agaricomycotina</taxon>
        <taxon>Agaricomycetes</taxon>
        <taxon>Polyporales</taxon>
        <taxon>Grifolaceae</taxon>
        <taxon>Grifola</taxon>
    </lineage>
</organism>
<dbReference type="Proteomes" id="UP000092993">
    <property type="component" value="Unassembled WGS sequence"/>
</dbReference>
<protein>
    <submittedName>
        <fullName evidence="2">Uncharacterized protein</fullName>
    </submittedName>
</protein>
<gene>
    <name evidence="2" type="ORF">A0H81_14065</name>
</gene>
<reference evidence="2 3" key="1">
    <citation type="submission" date="2016-03" db="EMBL/GenBank/DDBJ databases">
        <title>Whole genome sequencing of Grifola frondosa 9006-11.</title>
        <authorList>
            <person name="Min B."/>
            <person name="Park H."/>
            <person name="Kim J.-G."/>
            <person name="Cho H."/>
            <person name="Oh Y.-L."/>
            <person name="Kong W.-S."/>
            <person name="Choi I.-G."/>
        </authorList>
    </citation>
    <scope>NUCLEOTIDE SEQUENCE [LARGE SCALE GENOMIC DNA]</scope>
    <source>
        <strain evidence="2 3">9006-11</strain>
    </source>
</reference>
<feature type="region of interest" description="Disordered" evidence="1">
    <location>
        <begin position="1"/>
        <end position="36"/>
    </location>
</feature>
<name>A0A1C7LMF0_GRIFR</name>
<evidence type="ECO:0000256" key="1">
    <source>
        <dbReference type="SAM" id="MobiDB-lite"/>
    </source>
</evidence>
<feature type="compositionally biased region" description="Basic residues" evidence="1">
    <location>
        <begin position="16"/>
        <end position="25"/>
    </location>
</feature>